<dbReference type="InterPro" id="IPR050415">
    <property type="entry name" value="MRET"/>
</dbReference>
<sequence length="342" mass="39226">MKTYTLKIVAIKKETDDTITISFKQPALKKIKYIAGEYITLILKINGRRYIRPYSFSSTTNVDTHLEITVKRVPNGIVSNYINDYLKIDDVVEVMPPMGNFVLPENHNHESVFLWGAGSGITPLISIAKYILYLKSYTKVNLIYGNKNLNTTIFYDLIEQLGLDFPERFKVWHFHSELTQNENTGIIKGRVNPELIIDKFTKNELSNGLHFICGPSGLKKSVKEFLKILQINENQILSEDFELIKSPEDFKEIEDRNIRIRFQNTEHNIEVPKGKSILEAALDNEIELPYSCQTGSCSTCKAILQSGEVKMIGLTENREDLHNNEYLLCCSHPLNNEVYLEI</sequence>
<dbReference type="SUPFAM" id="SSF54292">
    <property type="entry name" value="2Fe-2S ferredoxin-like"/>
    <property type="match status" value="1"/>
</dbReference>
<dbReference type="SUPFAM" id="SSF63380">
    <property type="entry name" value="Riboflavin synthase domain-like"/>
    <property type="match status" value="1"/>
</dbReference>
<dbReference type="InterPro" id="IPR006058">
    <property type="entry name" value="2Fe2S_fd_BS"/>
</dbReference>
<dbReference type="PROSITE" id="PS00197">
    <property type="entry name" value="2FE2S_FER_1"/>
    <property type="match status" value="1"/>
</dbReference>
<dbReference type="CDD" id="cd00207">
    <property type="entry name" value="fer2"/>
    <property type="match status" value="1"/>
</dbReference>
<dbReference type="InterPro" id="IPR017927">
    <property type="entry name" value="FAD-bd_FR_type"/>
</dbReference>
<dbReference type="InterPro" id="IPR008333">
    <property type="entry name" value="Cbr1-like_FAD-bd_dom"/>
</dbReference>
<proteinExistence type="predicted"/>
<dbReference type="InterPro" id="IPR039261">
    <property type="entry name" value="FNR_nucleotide-bd"/>
</dbReference>
<dbReference type="PROSITE" id="PS51384">
    <property type="entry name" value="FAD_FR"/>
    <property type="match status" value="1"/>
</dbReference>
<dbReference type="Pfam" id="PF00970">
    <property type="entry name" value="FAD_binding_6"/>
    <property type="match status" value="1"/>
</dbReference>
<dbReference type="EMBL" id="WKJI01000006">
    <property type="protein sequence ID" value="MRX48649.1"/>
    <property type="molecule type" value="Genomic_DNA"/>
</dbReference>
<dbReference type="InterPro" id="IPR001041">
    <property type="entry name" value="2Fe-2S_ferredoxin-type"/>
</dbReference>
<comment type="caution">
    <text evidence="3">The sequence shown here is derived from an EMBL/GenBank/DDBJ whole genome shotgun (WGS) entry which is preliminary data.</text>
</comment>
<dbReference type="Gene3D" id="3.10.20.30">
    <property type="match status" value="1"/>
</dbReference>
<keyword evidence="4" id="KW-1185">Reference proteome</keyword>
<dbReference type="GO" id="GO:0016491">
    <property type="term" value="F:oxidoreductase activity"/>
    <property type="evidence" value="ECO:0007669"/>
    <property type="project" value="InterPro"/>
</dbReference>
<organism evidence="3 4">
    <name type="scientific">Pedobacter puniceum</name>
    <dbReference type="NCBI Taxonomy" id="2666136"/>
    <lineage>
        <taxon>Bacteria</taxon>
        <taxon>Pseudomonadati</taxon>
        <taxon>Bacteroidota</taxon>
        <taxon>Sphingobacteriia</taxon>
        <taxon>Sphingobacteriales</taxon>
        <taxon>Sphingobacteriaceae</taxon>
        <taxon>Pedobacter</taxon>
    </lineage>
</organism>
<feature type="domain" description="FAD-binding FR-type" evidence="2">
    <location>
        <begin position="1"/>
        <end position="104"/>
    </location>
</feature>
<dbReference type="InterPro" id="IPR001433">
    <property type="entry name" value="OxRdtase_FAD/NAD-bd"/>
</dbReference>
<evidence type="ECO:0000259" key="2">
    <source>
        <dbReference type="PROSITE" id="PS51384"/>
    </source>
</evidence>
<dbReference type="PROSITE" id="PS51085">
    <property type="entry name" value="2FE2S_FER_2"/>
    <property type="match status" value="1"/>
</dbReference>
<dbReference type="InterPro" id="IPR017938">
    <property type="entry name" value="Riboflavin_synthase-like_b-brl"/>
</dbReference>
<name>A0A7K0FRL6_9SPHI</name>
<gene>
    <name evidence="3" type="ORF">GJJ64_15750</name>
</gene>
<dbReference type="Pfam" id="PF00175">
    <property type="entry name" value="NAD_binding_1"/>
    <property type="match status" value="1"/>
</dbReference>
<feature type="domain" description="2Fe-2S ferredoxin-type" evidence="1">
    <location>
        <begin position="256"/>
        <end position="342"/>
    </location>
</feature>
<evidence type="ECO:0000259" key="1">
    <source>
        <dbReference type="PROSITE" id="PS51085"/>
    </source>
</evidence>
<protein>
    <submittedName>
        <fullName evidence="3">2Fe-2S iron-sulfur cluster binding domain-containing protein</fullName>
    </submittedName>
</protein>
<evidence type="ECO:0000313" key="3">
    <source>
        <dbReference type="EMBL" id="MRX48649.1"/>
    </source>
</evidence>
<dbReference type="Proteomes" id="UP000462931">
    <property type="component" value="Unassembled WGS sequence"/>
</dbReference>
<dbReference type="PANTHER" id="PTHR47354">
    <property type="entry name" value="NADH OXIDOREDUCTASE HCR"/>
    <property type="match status" value="1"/>
</dbReference>
<dbReference type="Gene3D" id="3.40.50.80">
    <property type="entry name" value="Nucleotide-binding domain of ferredoxin-NADP reductase (FNR) module"/>
    <property type="match status" value="1"/>
</dbReference>
<evidence type="ECO:0000313" key="4">
    <source>
        <dbReference type="Proteomes" id="UP000462931"/>
    </source>
</evidence>
<dbReference type="SUPFAM" id="SSF52343">
    <property type="entry name" value="Ferredoxin reductase-like, C-terminal NADP-linked domain"/>
    <property type="match status" value="1"/>
</dbReference>
<dbReference type="RefSeq" id="WP_154288718.1">
    <property type="nucleotide sequence ID" value="NZ_WKJI01000006.1"/>
</dbReference>
<dbReference type="InterPro" id="IPR001709">
    <property type="entry name" value="Flavoprot_Pyr_Nucl_cyt_Rdtase"/>
</dbReference>
<dbReference type="GO" id="GO:0051537">
    <property type="term" value="F:2 iron, 2 sulfur cluster binding"/>
    <property type="evidence" value="ECO:0007669"/>
    <property type="project" value="InterPro"/>
</dbReference>
<dbReference type="AlphaFoldDB" id="A0A7K0FRL6"/>
<dbReference type="InterPro" id="IPR036010">
    <property type="entry name" value="2Fe-2S_ferredoxin-like_sf"/>
</dbReference>
<reference evidence="3 4" key="1">
    <citation type="submission" date="2019-11" db="EMBL/GenBank/DDBJ databases">
        <authorList>
            <person name="Cheng Q."/>
            <person name="Yang Z."/>
        </authorList>
    </citation>
    <scope>NUCLEOTIDE SEQUENCE [LARGE SCALE GENOMIC DNA]</scope>
    <source>
        <strain evidence="3 4">HX-22-1</strain>
    </source>
</reference>
<dbReference type="PANTHER" id="PTHR47354:SF5">
    <property type="entry name" value="PROTEIN RFBI"/>
    <property type="match status" value="1"/>
</dbReference>
<accession>A0A7K0FRL6</accession>
<dbReference type="PRINTS" id="PR00371">
    <property type="entry name" value="FPNCR"/>
</dbReference>
<dbReference type="Gene3D" id="2.40.30.10">
    <property type="entry name" value="Translation factors"/>
    <property type="match status" value="1"/>
</dbReference>
<dbReference type="Pfam" id="PF00111">
    <property type="entry name" value="Fer2"/>
    <property type="match status" value="1"/>
</dbReference>
<dbReference type="InterPro" id="IPR012675">
    <property type="entry name" value="Beta-grasp_dom_sf"/>
</dbReference>